<accession>A0AAW1SCD9</accession>
<gene>
    <name evidence="2" type="ORF">WJX74_008422</name>
</gene>
<sequence length="280" mass="31775">MPCWICATCGTQYKRSPEPPSACLICKDERQYVKHEGQRWTTLHQMQQQGYNNIIEAECPGLTAIYTSPKFPIGQRALLIHTPHGNVLWDCVTFIDAATVEKVKHDFGGIAAIVISHPHYYTSMVEWAESFQCPIMLHARDEQHVMRPSQSIRFIQEDEQQIVEGVTALRLGGHFTGSLVLHCSLPTVERPFLCTGDTIMVVPDQNPKAWVSFMYSYPNLIPLPSKEVARMRDQLAAWKFDKIYGAFKGQHVEAGAWDAVMRSADRYVGILDGNITRDFY</sequence>
<evidence type="ECO:0000259" key="1">
    <source>
        <dbReference type="SMART" id="SM00849"/>
    </source>
</evidence>
<dbReference type="InterPro" id="IPR036866">
    <property type="entry name" value="RibonucZ/Hydroxyglut_hydro"/>
</dbReference>
<comment type="caution">
    <text evidence="2">The sequence shown here is derived from an EMBL/GenBank/DDBJ whole genome shotgun (WGS) entry which is preliminary data.</text>
</comment>
<dbReference type="EMBL" id="JALJOS010000002">
    <property type="protein sequence ID" value="KAK9843189.1"/>
    <property type="molecule type" value="Genomic_DNA"/>
</dbReference>
<dbReference type="Gene3D" id="3.60.15.10">
    <property type="entry name" value="Ribonuclease Z/Hydroxyacylglutathione hydrolase-like"/>
    <property type="match status" value="1"/>
</dbReference>
<keyword evidence="3" id="KW-1185">Reference proteome</keyword>
<organism evidence="2 3">
    <name type="scientific">Apatococcus lobatus</name>
    <dbReference type="NCBI Taxonomy" id="904363"/>
    <lineage>
        <taxon>Eukaryota</taxon>
        <taxon>Viridiplantae</taxon>
        <taxon>Chlorophyta</taxon>
        <taxon>core chlorophytes</taxon>
        <taxon>Trebouxiophyceae</taxon>
        <taxon>Chlorellales</taxon>
        <taxon>Chlorellaceae</taxon>
        <taxon>Apatococcus</taxon>
    </lineage>
</organism>
<evidence type="ECO:0000313" key="2">
    <source>
        <dbReference type="EMBL" id="KAK9843189.1"/>
    </source>
</evidence>
<reference evidence="2 3" key="1">
    <citation type="journal article" date="2024" name="Nat. Commun.">
        <title>Phylogenomics reveals the evolutionary origins of lichenization in chlorophyte algae.</title>
        <authorList>
            <person name="Puginier C."/>
            <person name="Libourel C."/>
            <person name="Otte J."/>
            <person name="Skaloud P."/>
            <person name="Haon M."/>
            <person name="Grisel S."/>
            <person name="Petersen M."/>
            <person name="Berrin J.G."/>
            <person name="Delaux P.M."/>
            <person name="Dal Grande F."/>
            <person name="Keller J."/>
        </authorList>
    </citation>
    <scope>NUCLEOTIDE SEQUENCE [LARGE SCALE GENOMIC DNA]</scope>
    <source>
        <strain evidence="2 3">SAG 2145</strain>
    </source>
</reference>
<dbReference type="PANTHER" id="PTHR36839">
    <property type="entry name" value="METALLO-BETA-LACTAMASE FAMILY PROTEIN (AFU_ORTHOLOGUE AFUA_5G12770)"/>
    <property type="match status" value="1"/>
</dbReference>
<dbReference type="Proteomes" id="UP001438707">
    <property type="component" value="Unassembled WGS sequence"/>
</dbReference>
<feature type="domain" description="Metallo-beta-lactamase" evidence="1">
    <location>
        <begin position="74"/>
        <end position="232"/>
    </location>
</feature>
<dbReference type="InterPro" id="IPR001279">
    <property type="entry name" value="Metallo-B-lactamas"/>
</dbReference>
<proteinExistence type="predicted"/>
<dbReference type="SUPFAM" id="SSF56281">
    <property type="entry name" value="Metallo-hydrolase/oxidoreductase"/>
    <property type="match status" value="1"/>
</dbReference>
<evidence type="ECO:0000313" key="3">
    <source>
        <dbReference type="Proteomes" id="UP001438707"/>
    </source>
</evidence>
<dbReference type="PANTHER" id="PTHR36839:SF1">
    <property type="entry name" value="METALLO-BETA-LACTAMASE FAMILY PROTEIN (AFU_ORTHOLOGUE AFUA_5G12770)"/>
    <property type="match status" value="1"/>
</dbReference>
<name>A0AAW1SCD9_9CHLO</name>
<protein>
    <recommendedName>
        <fullName evidence="1">Metallo-beta-lactamase domain-containing protein</fullName>
    </recommendedName>
</protein>
<dbReference type="SMART" id="SM00849">
    <property type="entry name" value="Lactamase_B"/>
    <property type="match status" value="1"/>
</dbReference>
<dbReference type="AlphaFoldDB" id="A0AAW1SCD9"/>